<accession>K0KK94</accession>
<dbReference type="GO" id="GO:0005198">
    <property type="term" value="F:structural molecule activity"/>
    <property type="evidence" value="ECO:0007669"/>
    <property type="project" value="UniProtKB-UniRule"/>
</dbReference>
<dbReference type="PIRSF" id="PIRSF016478">
    <property type="entry name" value="Coatomer_esu"/>
    <property type="match status" value="1"/>
</dbReference>
<keyword evidence="13" id="KW-1185">Reference proteome</keyword>
<keyword evidence="5 11" id="KW-0963">Cytoplasm</keyword>
<evidence type="ECO:0000256" key="6">
    <source>
        <dbReference type="ARBA" id="ARBA00022892"/>
    </source>
</evidence>
<dbReference type="GO" id="GO:0006890">
    <property type="term" value="P:retrograde vesicle-mediated transport, Golgi to endoplasmic reticulum"/>
    <property type="evidence" value="ECO:0007669"/>
    <property type="project" value="UniProtKB-UniRule"/>
</dbReference>
<dbReference type="GO" id="GO:0006888">
    <property type="term" value="P:endoplasmic reticulum to Golgi vesicle-mediated transport"/>
    <property type="evidence" value="ECO:0007669"/>
    <property type="project" value="TreeGrafter"/>
</dbReference>
<dbReference type="GO" id="GO:0006891">
    <property type="term" value="P:intra-Golgi vesicle-mediated transport"/>
    <property type="evidence" value="ECO:0007669"/>
    <property type="project" value="TreeGrafter"/>
</dbReference>
<comment type="subcellular location">
    <subcellularLocation>
        <location evidence="2">Cytoplasmic vesicle</location>
        <location evidence="2">COPI-coated vesicle membrane</location>
        <topology evidence="2">Peripheral membrane protein</topology>
        <orientation evidence="2">Cytoplasmic side</orientation>
    </subcellularLocation>
    <subcellularLocation>
        <location evidence="1">Golgi apparatus membrane</location>
        <topology evidence="1">Peripheral membrane protein</topology>
        <orientation evidence="1">Cytoplasmic side</orientation>
    </subcellularLocation>
</comment>
<evidence type="ECO:0000256" key="7">
    <source>
        <dbReference type="ARBA" id="ARBA00022927"/>
    </source>
</evidence>
<comment type="caution">
    <text evidence="12">The sequence shown here is derived from an EMBL/GenBank/DDBJ whole genome shotgun (WGS) entry which is preliminary data.</text>
</comment>
<dbReference type="GO" id="GO:0000139">
    <property type="term" value="C:Golgi membrane"/>
    <property type="evidence" value="ECO:0007669"/>
    <property type="project" value="UniProtKB-SubCell"/>
</dbReference>
<dbReference type="FunCoup" id="K0KK94">
    <property type="interactions" value="244"/>
</dbReference>
<keyword evidence="7 11" id="KW-0653">Protein transport</keyword>
<reference evidence="12 13" key="1">
    <citation type="journal article" date="2012" name="Eukaryot. Cell">
        <title>Draft genome sequence of Wickerhamomyces ciferrii NRRL Y-1031 F-60-10.</title>
        <authorList>
            <person name="Schneider J."/>
            <person name="Andrea H."/>
            <person name="Blom J."/>
            <person name="Jaenicke S."/>
            <person name="Ruckert C."/>
            <person name="Schorsch C."/>
            <person name="Szczepanowski R."/>
            <person name="Farwick M."/>
            <person name="Goesmann A."/>
            <person name="Puhler A."/>
            <person name="Schaffer S."/>
            <person name="Tauch A."/>
            <person name="Kohler T."/>
            <person name="Brinkrolf K."/>
        </authorList>
    </citation>
    <scope>NUCLEOTIDE SEQUENCE [LARGE SCALE GENOMIC DNA]</scope>
    <source>
        <strain evidence="13">ATCC 14091 / BCRC 22168 / CBS 111 / JCM 3599 / NBRC 0793 / NRRL Y-1031 F-60-10</strain>
    </source>
</reference>
<dbReference type="Gene3D" id="1.25.40.10">
    <property type="entry name" value="Tetratricopeptide repeat domain"/>
    <property type="match status" value="1"/>
</dbReference>
<comment type="similarity">
    <text evidence="3 11">Belongs to the COPE family.</text>
</comment>
<evidence type="ECO:0000313" key="13">
    <source>
        <dbReference type="Proteomes" id="UP000009328"/>
    </source>
</evidence>
<dbReference type="HOGENOM" id="CLU_058871_0_0_1"/>
<dbReference type="PANTHER" id="PTHR10805:SF0">
    <property type="entry name" value="COATOMER SUBUNIT EPSILON"/>
    <property type="match status" value="1"/>
</dbReference>
<dbReference type="eggNOG" id="KOG3081">
    <property type="taxonomic scope" value="Eukaryota"/>
</dbReference>
<keyword evidence="10 11" id="KW-0968">Cytoplasmic vesicle</keyword>
<evidence type="ECO:0000256" key="8">
    <source>
        <dbReference type="ARBA" id="ARBA00023034"/>
    </source>
</evidence>
<organism evidence="12 13">
    <name type="scientific">Wickerhamomyces ciferrii (strain ATCC 14091 / BCRC 22168 / CBS 111 / JCM 3599 / NBRC 0793 / NRRL Y-1031 F-60-10)</name>
    <name type="common">Yeast</name>
    <name type="synonym">Pichia ciferrii</name>
    <dbReference type="NCBI Taxonomy" id="1206466"/>
    <lineage>
        <taxon>Eukaryota</taxon>
        <taxon>Fungi</taxon>
        <taxon>Dikarya</taxon>
        <taxon>Ascomycota</taxon>
        <taxon>Saccharomycotina</taxon>
        <taxon>Saccharomycetes</taxon>
        <taxon>Phaffomycetales</taxon>
        <taxon>Wickerhamomycetaceae</taxon>
        <taxon>Wickerhamomyces</taxon>
    </lineage>
</organism>
<dbReference type="STRING" id="1206466.K0KK94"/>
<dbReference type="AlphaFoldDB" id="K0KK94"/>
<dbReference type="InterPro" id="IPR011990">
    <property type="entry name" value="TPR-like_helical_dom_sf"/>
</dbReference>
<protein>
    <recommendedName>
        <fullName evidence="11">Coatomer subunit epsilon</fullName>
    </recommendedName>
</protein>
<sequence>MDSDELFNLRQQFFTAQYEKVSEINIEEYFDESQTIAREYKLRSLLALNKHSEVLSEVSSGSDEFSKAFTLYTKHLKGDSSIEEEFNQLISESGKSNWIVQLLGSFYLVSQEKFDEAINLLQRHEQQLEAVLLLTQLFIHQNKLESAEKEISIASKYANDSIIFNLAEAYLNSIKNGDSLRGSLYFFEELSHTNPSYKALIGQLVLNLQLHQFPEADEVFRQLKELGIVKSDLIANEIAYASITGDNETVVSKRAELEALEPNHPFVTDLKAKNELFDSIVEKYSEQIVN</sequence>
<evidence type="ECO:0000313" key="12">
    <source>
        <dbReference type="EMBL" id="CCH43361.1"/>
    </source>
</evidence>
<proteinExistence type="inferred from homology"/>
<gene>
    <name evidence="12" type="ORF">BN7_2909</name>
</gene>
<dbReference type="GO" id="GO:0030126">
    <property type="term" value="C:COPI vesicle coat"/>
    <property type="evidence" value="ECO:0007669"/>
    <property type="project" value="TreeGrafter"/>
</dbReference>
<dbReference type="InParanoid" id="K0KK94"/>
<dbReference type="Pfam" id="PF04733">
    <property type="entry name" value="Coatomer_E"/>
    <property type="match status" value="1"/>
</dbReference>
<keyword evidence="4 11" id="KW-0813">Transport</keyword>
<evidence type="ECO:0000256" key="3">
    <source>
        <dbReference type="ARBA" id="ARBA00008827"/>
    </source>
</evidence>
<evidence type="ECO:0000256" key="2">
    <source>
        <dbReference type="ARBA" id="ARBA00004347"/>
    </source>
</evidence>
<evidence type="ECO:0000256" key="4">
    <source>
        <dbReference type="ARBA" id="ARBA00022448"/>
    </source>
</evidence>
<keyword evidence="9 11" id="KW-0472">Membrane</keyword>
<evidence type="ECO:0000256" key="5">
    <source>
        <dbReference type="ARBA" id="ARBA00022490"/>
    </source>
</evidence>
<evidence type="ECO:0000256" key="9">
    <source>
        <dbReference type="ARBA" id="ARBA00023136"/>
    </source>
</evidence>
<evidence type="ECO:0000256" key="11">
    <source>
        <dbReference type="PIRNR" id="PIRNR016478"/>
    </source>
</evidence>
<dbReference type="Proteomes" id="UP000009328">
    <property type="component" value="Unassembled WGS sequence"/>
</dbReference>
<keyword evidence="8 11" id="KW-0333">Golgi apparatus</keyword>
<dbReference type="PANTHER" id="PTHR10805">
    <property type="entry name" value="COATOMER SUBUNIT EPSILON"/>
    <property type="match status" value="1"/>
</dbReference>
<evidence type="ECO:0000256" key="10">
    <source>
        <dbReference type="ARBA" id="ARBA00023329"/>
    </source>
</evidence>
<evidence type="ECO:0000256" key="1">
    <source>
        <dbReference type="ARBA" id="ARBA00004255"/>
    </source>
</evidence>
<name>K0KK94_WICCF</name>
<comment type="function">
    <text evidence="11">The coatomer is a cytosolic protein complex that binds to dilysine motifs and reversibly associates with Golgi non-clathrin-coated vesicles, which further mediate biosynthetic protein transport from the ER, via the Golgi up to the trans Golgi network. The coatomer complex is required for budding from Golgi membranes, and is essential for the retrograde Golgi-to-ER transport of dilysine-tagged proteins.</text>
</comment>
<keyword evidence="6 11" id="KW-0931">ER-Golgi transport</keyword>
<dbReference type="GO" id="GO:0015031">
    <property type="term" value="P:protein transport"/>
    <property type="evidence" value="ECO:0007669"/>
    <property type="project" value="UniProtKB-UniRule"/>
</dbReference>
<dbReference type="InterPro" id="IPR006822">
    <property type="entry name" value="Coatomer_esu"/>
</dbReference>
<dbReference type="EMBL" id="CAIF01000076">
    <property type="protein sequence ID" value="CCH43361.1"/>
    <property type="molecule type" value="Genomic_DNA"/>
</dbReference>